<dbReference type="Proteomes" id="UP000789366">
    <property type="component" value="Unassembled WGS sequence"/>
</dbReference>
<protein>
    <submittedName>
        <fullName evidence="1">9834_t:CDS:1</fullName>
    </submittedName>
</protein>
<dbReference type="EMBL" id="CAJVPW010003149">
    <property type="protein sequence ID" value="CAG8519502.1"/>
    <property type="molecule type" value="Genomic_DNA"/>
</dbReference>
<sequence>MSTYKVNVVASKLLLHLVNHQIQHHGAIRNFRKWARAMHSSRSKSCGLALVYSSDPVGKTFS</sequence>
<reference evidence="1" key="1">
    <citation type="submission" date="2021-06" db="EMBL/GenBank/DDBJ databases">
        <authorList>
            <person name="Kallberg Y."/>
            <person name="Tangrot J."/>
            <person name="Rosling A."/>
        </authorList>
    </citation>
    <scope>NUCLEOTIDE SEQUENCE</scope>
    <source>
        <strain evidence="1">28 12/20/2015</strain>
    </source>
</reference>
<proteinExistence type="predicted"/>
<feature type="non-terminal residue" evidence="1">
    <location>
        <position position="62"/>
    </location>
</feature>
<evidence type="ECO:0000313" key="2">
    <source>
        <dbReference type="Proteomes" id="UP000789366"/>
    </source>
</evidence>
<accession>A0ACA9LE21</accession>
<name>A0ACA9LE21_9GLOM</name>
<evidence type="ECO:0000313" key="1">
    <source>
        <dbReference type="EMBL" id="CAG8519502.1"/>
    </source>
</evidence>
<comment type="caution">
    <text evidence="1">The sequence shown here is derived from an EMBL/GenBank/DDBJ whole genome shotgun (WGS) entry which is preliminary data.</text>
</comment>
<keyword evidence="2" id="KW-1185">Reference proteome</keyword>
<gene>
    <name evidence="1" type="ORF">SPELUC_LOCUS3864</name>
</gene>
<organism evidence="1 2">
    <name type="scientific">Cetraspora pellucida</name>
    <dbReference type="NCBI Taxonomy" id="1433469"/>
    <lineage>
        <taxon>Eukaryota</taxon>
        <taxon>Fungi</taxon>
        <taxon>Fungi incertae sedis</taxon>
        <taxon>Mucoromycota</taxon>
        <taxon>Glomeromycotina</taxon>
        <taxon>Glomeromycetes</taxon>
        <taxon>Diversisporales</taxon>
        <taxon>Gigasporaceae</taxon>
        <taxon>Cetraspora</taxon>
    </lineage>
</organism>